<dbReference type="Gene3D" id="3.40.50.1400">
    <property type="match status" value="2"/>
</dbReference>
<reference evidence="9" key="4">
    <citation type="journal article" date="2022" name="PLoS Pathog.">
        <title>Chromosome-level genome of Schistosoma haematobium underpins genome-wide explorations of molecular variation.</title>
        <authorList>
            <person name="Stroehlein A.J."/>
            <person name="Korhonen P.K."/>
            <person name="Lee V.V."/>
            <person name="Ralph S.A."/>
            <person name="Mentink-Kane M."/>
            <person name="You H."/>
            <person name="McManus D.P."/>
            <person name="Tchuente L.T."/>
            <person name="Stothard J.R."/>
            <person name="Kaur P."/>
            <person name="Dudchenko O."/>
            <person name="Aiden E.L."/>
            <person name="Yang B."/>
            <person name="Yang H."/>
            <person name="Emery A.M."/>
            <person name="Webster B.L."/>
            <person name="Brindley P.J."/>
            <person name="Rollinson D."/>
            <person name="Chang B.C.H."/>
            <person name="Gasser R.B."/>
            <person name="Young N.D."/>
        </authorList>
    </citation>
    <scope>NUCLEOTIDE SEQUENCE</scope>
</reference>
<keyword evidence="4 8" id="KW-0350">Heme biosynthesis</keyword>
<feature type="non-terminal residue" evidence="9">
    <location>
        <position position="440"/>
    </location>
</feature>
<accession>A0A6A5DAT3</accession>
<comment type="subcellular location">
    <subcellularLocation>
        <location evidence="8">Mitochondrion inner membrane</location>
    </subcellularLocation>
</comment>
<evidence type="ECO:0000313" key="10">
    <source>
        <dbReference type="Proteomes" id="UP000471633"/>
    </source>
</evidence>
<protein>
    <recommendedName>
        <fullName evidence="8">Ferrochelatase</fullName>
        <ecNumber evidence="8">4.98.1.1</ecNumber>
    </recommendedName>
</protein>
<evidence type="ECO:0000256" key="6">
    <source>
        <dbReference type="ARBA" id="ARBA00023244"/>
    </source>
</evidence>
<evidence type="ECO:0000256" key="1">
    <source>
        <dbReference type="ARBA" id="ARBA00004943"/>
    </source>
</evidence>
<dbReference type="GO" id="GO:0006783">
    <property type="term" value="P:heme biosynthetic process"/>
    <property type="evidence" value="ECO:0007669"/>
    <property type="project" value="UniProtKB-UniRule"/>
</dbReference>
<reference evidence="9" key="3">
    <citation type="submission" date="2021-06" db="EMBL/GenBank/DDBJ databases">
        <title>Chromosome-level genome assembly for S. haematobium.</title>
        <authorList>
            <person name="Stroehlein A.J."/>
        </authorList>
    </citation>
    <scope>NUCLEOTIDE SEQUENCE</scope>
</reference>
<evidence type="ECO:0000313" key="9">
    <source>
        <dbReference type="EMBL" id="KAH9594586.1"/>
    </source>
</evidence>
<proteinExistence type="inferred from homology"/>
<dbReference type="Pfam" id="PF00762">
    <property type="entry name" value="Ferrochelatase"/>
    <property type="match status" value="1"/>
</dbReference>
<evidence type="ECO:0000256" key="4">
    <source>
        <dbReference type="ARBA" id="ARBA00023133"/>
    </source>
</evidence>
<dbReference type="GO" id="GO:0004325">
    <property type="term" value="F:ferrochelatase activity"/>
    <property type="evidence" value="ECO:0007669"/>
    <property type="project" value="UniProtKB-UniRule"/>
</dbReference>
<dbReference type="CTD" id="24594479"/>
<reference evidence="9" key="2">
    <citation type="journal article" date="2019" name="Gigascience">
        <title>High-quality Schistosoma haematobium genome achieved by single-molecule and long-range sequencing.</title>
        <authorList>
            <person name="Stroehlein A.J."/>
            <person name="Korhonen P.K."/>
            <person name="Chong T.M."/>
            <person name="Lim Y.L."/>
            <person name="Chan K.G."/>
            <person name="Webster B."/>
            <person name="Rollinson D."/>
            <person name="Brindley P.J."/>
            <person name="Gasser R.B."/>
            <person name="Young N.D."/>
        </authorList>
    </citation>
    <scope>NUCLEOTIDE SEQUENCE</scope>
</reference>
<keyword evidence="8" id="KW-0496">Mitochondrion</keyword>
<comment type="function">
    <text evidence="8">Catalyzes the ferrous insertion into protoporphyrin IX.</text>
</comment>
<dbReference type="EMBL" id="AMPZ03000001">
    <property type="protein sequence ID" value="KAH9594586.1"/>
    <property type="molecule type" value="Genomic_DNA"/>
</dbReference>
<organism evidence="9 10">
    <name type="scientific">Schistosoma haematobium</name>
    <name type="common">Blood fluke</name>
    <dbReference type="NCBI Taxonomy" id="6185"/>
    <lineage>
        <taxon>Eukaryota</taxon>
        <taxon>Metazoa</taxon>
        <taxon>Spiralia</taxon>
        <taxon>Lophotrochozoa</taxon>
        <taxon>Platyhelminthes</taxon>
        <taxon>Trematoda</taxon>
        <taxon>Digenea</taxon>
        <taxon>Strigeidida</taxon>
        <taxon>Schistosomatoidea</taxon>
        <taxon>Schistosomatidae</taxon>
        <taxon>Schistosoma</taxon>
    </lineage>
</organism>
<dbReference type="Proteomes" id="UP000471633">
    <property type="component" value="Unassembled WGS sequence"/>
</dbReference>
<evidence type="ECO:0000256" key="2">
    <source>
        <dbReference type="ARBA" id="ARBA00007718"/>
    </source>
</evidence>
<keyword evidence="8" id="KW-0999">Mitochondrion inner membrane</keyword>
<keyword evidence="6 8" id="KW-0627">Porphyrin biosynthesis</keyword>
<dbReference type="PANTHER" id="PTHR11108:SF1">
    <property type="entry name" value="FERROCHELATASE, MITOCHONDRIAL"/>
    <property type="match status" value="1"/>
</dbReference>
<evidence type="ECO:0000256" key="7">
    <source>
        <dbReference type="ARBA" id="ARBA00049915"/>
    </source>
</evidence>
<evidence type="ECO:0000256" key="3">
    <source>
        <dbReference type="ARBA" id="ARBA00023004"/>
    </source>
</evidence>
<keyword evidence="8" id="KW-0472">Membrane</keyword>
<comment type="caution">
    <text evidence="9">The sequence shown here is derived from an EMBL/GenBank/DDBJ whole genome shotgun (WGS) entry which is preliminary data.</text>
</comment>
<sequence length="440" mass="50154">QTVVRQLPCLRCINICVITLAIVIICIIDNARKSKQTYSYIIFRAKTGIMLLNMGGPETRKEVQNFLTRLFSDKEIIRMPFQDLLARFVAWKRSPKIEEQYSRIGGGSPILYWTRVQGEMMVKHLDAISPETAPHRFYVAFRYVHPLVESCVNEMERDGVERVVAFSQYPQYSCATSGSSLNAIVRHYESEEKTFNGVESIELPSVQNKIPGPIWSFIDRWPVFPPLVNSFANKILGELQSINDETERANTVLIFSAHSVPLSVVNRGDPYPQEVGATVHAIMKQLNFSWPYRLTWQSKVGPAAWLGPSTVDTLYGLSRLGYRHALLIPVAFTLDHIETLYEMDIEYCSEIAAKAGMVSVRRSQSLNGDPAFSQGLAELVLDHLRRGDPCSKQFMLRCPMCTNPSCERTRKFIMAQKERVHGWTTLHLPNSERVRLCRYN</sequence>
<dbReference type="NCBIfam" id="TIGR00109">
    <property type="entry name" value="hemH"/>
    <property type="match status" value="1"/>
</dbReference>
<dbReference type="PANTHER" id="PTHR11108">
    <property type="entry name" value="FERROCHELATASE"/>
    <property type="match status" value="1"/>
</dbReference>
<keyword evidence="3 8" id="KW-0408">Iron</keyword>
<dbReference type="KEGG" id="shx:MS3_00007045"/>
<keyword evidence="5 8" id="KW-0456">Lyase</keyword>
<evidence type="ECO:0000256" key="5">
    <source>
        <dbReference type="ARBA" id="ARBA00023239"/>
    </source>
</evidence>
<dbReference type="SUPFAM" id="SSF53800">
    <property type="entry name" value="Chelatase"/>
    <property type="match status" value="1"/>
</dbReference>
<dbReference type="CDD" id="cd00419">
    <property type="entry name" value="Ferrochelatase_C"/>
    <property type="match status" value="1"/>
</dbReference>
<reference evidence="9" key="1">
    <citation type="journal article" date="2012" name="Nat. Genet.">
        <title>Whole-genome sequence of Schistosoma haematobium.</title>
        <authorList>
            <person name="Young N.D."/>
            <person name="Jex A.R."/>
            <person name="Li B."/>
            <person name="Liu S."/>
            <person name="Yang L."/>
            <person name="Xiong Z."/>
            <person name="Li Y."/>
            <person name="Cantacessi C."/>
            <person name="Hall R.S."/>
            <person name="Xu X."/>
            <person name="Chen F."/>
            <person name="Wu X."/>
            <person name="Zerlotini A."/>
            <person name="Oliveira G."/>
            <person name="Hofmann A."/>
            <person name="Zhang G."/>
            <person name="Fang X."/>
            <person name="Kang Y."/>
            <person name="Campbell B.E."/>
            <person name="Loukas A."/>
            <person name="Ranganathan S."/>
            <person name="Rollinson D."/>
            <person name="Rinaldi G."/>
            <person name="Brindley P.J."/>
            <person name="Yang H."/>
            <person name="Wang J."/>
            <person name="Wang J."/>
            <person name="Gasser R.B."/>
        </authorList>
    </citation>
    <scope>NUCLEOTIDE SEQUENCE</scope>
</reference>
<evidence type="ECO:0000256" key="8">
    <source>
        <dbReference type="RuleBase" id="RU000607"/>
    </source>
</evidence>
<dbReference type="InterPro" id="IPR019772">
    <property type="entry name" value="Ferrochelatase_AS"/>
</dbReference>
<dbReference type="EC" id="4.98.1.1" evidence="8"/>
<comment type="catalytic activity">
    <reaction evidence="7">
        <text>heme b + 2 H(+) = protoporphyrin IX + Fe(2+)</text>
        <dbReference type="Rhea" id="RHEA:22584"/>
        <dbReference type="ChEBI" id="CHEBI:15378"/>
        <dbReference type="ChEBI" id="CHEBI:29033"/>
        <dbReference type="ChEBI" id="CHEBI:57306"/>
        <dbReference type="ChEBI" id="CHEBI:60344"/>
        <dbReference type="EC" id="4.98.1.1"/>
    </reaction>
    <physiologicalReaction direction="right-to-left" evidence="7">
        <dbReference type="Rhea" id="RHEA:22586"/>
    </physiologicalReaction>
</comment>
<dbReference type="InterPro" id="IPR033659">
    <property type="entry name" value="Ferrochelatase_N"/>
</dbReference>
<name>A0A6A5DAT3_SCHHA</name>
<dbReference type="InterPro" id="IPR033644">
    <property type="entry name" value="Ferrochelatase_C"/>
</dbReference>
<dbReference type="PROSITE" id="PS00534">
    <property type="entry name" value="FERROCHELATASE"/>
    <property type="match status" value="1"/>
</dbReference>
<dbReference type="HAMAP" id="MF_00323">
    <property type="entry name" value="Ferrochelatase"/>
    <property type="match status" value="1"/>
</dbReference>
<dbReference type="GO" id="GO:0005743">
    <property type="term" value="C:mitochondrial inner membrane"/>
    <property type="evidence" value="ECO:0007669"/>
    <property type="project" value="UniProtKB-SubCell"/>
</dbReference>
<dbReference type="CDD" id="cd03411">
    <property type="entry name" value="Ferrochelatase_N"/>
    <property type="match status" value="1"/>
</dbReference>
<dbReference type="RefSeq" id="XP_035586885.1">
    <property type="nucleotide sequence ID" value="XM_035731450.1"/>
</dbReference>
<dbReference type="AlphaFoldDB" id="A0A6A5DAT3"/>
<keyword evidence="10" id="KW-1185">Reference proteome</keyword>
<dbReference type="InterPro" id="IPR001015">
    <property type="entry name" value="Ferrochelatase"/>
</dbReference>
<dbReference type="GeneID" id="24594479"/>
<comment type="similarity">
    <text evidence="2 8">Belongs to the ferrochelatase family.</text>
</comment>
<comment type="pathway">
    <text evidence="1 8">Porphyrin-containing compound metabolism; protoheme biosynthesis; protoheme from protoporphyrin-IX: step 1/1.</text>
</comment>
<gene>
    <name evidence="9" type="ORF">MS3_00007045</name>
</gene>